<dbReference type="EMBL" id="CM056818">
    <property type="protein sequence ID" value="KAJ8621969.1"/>
    <property type="molecule type" value="Genomic_DNA"/>
</dbReference>
<proteinExistence type="predicted"/>
<sequence length="120" mass="13948">MLCAELQNGEISREFKRGVWRWAAQVPVILRSSSPAMHSLNDFQHIEPAGMTFNKDIEREREMEADKVAIFNGTKDKNKLFFVPTEVRTRNDLLLQLQMAQRHARIDDLLLPKGVLRDEE</sequence>
<reference evidence="1 2" key="1">
    <citation type="journal article" date="2022" name="Hortic Res">
        <title>A haplotype resolved chromosomal level avocado genome allows analysis of novel avocado genes.</title>
        <authorList>
            <person name="Nath O."/>
            <person name="Fletcher S.J."/>
            <person name="Hayward A."/>
            <person name="Shaw L.M."/>
            <person name="Masouleh A.K."/>
            <person name="Furtado A."/>
            <person name="Henry R.J."/>
            <person name="Mitter N."/>
        </authorList>
    </citation>
    <scope>NUCLEOTIDE SEQUENCE [LARGE SCALE GENOMIC DNA]</scope>
    <source>
        <strain evidence="2">cv. Hass</strain>
    </source>
</reference>
<protein>
    <submittedName>
        <fullName evidence="1">Uncharacterized protein</fullName>
    </submittedName>
</protein>
<name>A0ACC2KLE9_PERAE</name>
<organism evidence="1 2">
    <name type="scientific">Persea americana</name>
    <name type="common">Avocado</name>
    <dbReference type="NCBI Taxonomy" id="3435"/>
    <lineage>
        <taxon>Eukaryota</taxon>
        <taxon>Viridiplantae</taxon>
        <taxon>Streptophyta</taxon>
        <taxon>Embryophyta</taxon>
        <taxon>Tracheophyta</taxon>
        <taxon>Spermatophyta</taxon>
        <taxon>Magnoliopsida</taxon>
        <taxon>Magnoliidae</taxon>
        <taxon>Laurales</taxon>
        <taxon>Lauraceae</taxon>
        <taxon>Persea</taxon>
    </lineage>
</organism>
<accession>A0ACC2KLE9</accession>
<evidence type="ECO:0000313" key="1">
    <source>
        <dbReference type="EMBL" id="KAJ8621969.1"/>
    </source>
</evidence>
<evidence type="ECO:0000313" key="2">
    <source>
        <dbReference type="Proteomes" id="UP001234297"/>
    </source>
</evidence>
<comment type="caution">
    <text evidence="1">The sequence shown here is derived from an EMBL/GenBank/DDBJ whole genome shotgun (WGS) entry which is preliminary data.</text>
</comment>
<keyword evidence="2" id="KW-1185">Reference proteome</keyword>
<gene>
    <name evidence="1" type="ORF">MRB53_030498</name>
</gene>
<dbReference type="Proteomes" id="UP001234297">
    <property type="component" value="Chromosome 10"/>
</dbReference>